<dbReference type="AlphaFoldDB" id="A0A2N7XAJ4"/>
<sequence>MEERWQYQVRIDVAPELAEALRAGALHPCRDAIELILRRSNATLVCQFDAFTDYVAEAERAGPERYPLYRWTKETIGNPEKKAKYLRSFTVYVGGEPVYERDIADQLHARLSALVANDGIQRVLKFDTNPANNPQPPAQQ</sequence>
<keyword evidence="2" id="KW-1185">Reference proteome</keyword>
<dbReference type="Proteomes" id="UP000235777">
    <property type="component" value="Unassembled WGS sequence"/>
</dbReference>
<evidence type="ECO:0000313" key="1">
    <source>
        <dbReference type="EMBL" id="PMS38773.1"/>
    </source>
</evidence>
<reference evidence="1 2" key="1">
    <citation type="submission" date="2018-01" db="EMBL/GenBank/DDBJ databases">
        <title>Whole genome analyses suggest that Burkholderia sensu lato contains two further novel genera in the rhizoxinica-symbiotica group Mycetohabitans gen. nov., and Trinickia gen. nov.: implications for the evolution of diazotrophy and nodulation in the Burkholderiaceae.</title>
        <authorList>
            <person name="Estrada-de los Santos P."/>
            <person name="Palmer M."/>
            <person name="Chavez-Ramirez B."/>
            <person name="Beukes C."/>
            <person name="Steenkamp E.T."/>
            <person name="Hirsch A.M."/>
            <person name="Manyaka P."/>
            <person name="Maluk M."/>
            <person name="Lafos M."/>
            <person name="Crook M."/>
            <person name="Gross E."/>
            <person name="Simon M.F."/>
            <person name="Bueno dos Reis Junior F."/>
            <person name="Poole P.S."/>
            <person name="Venter S.N."/>
            <person name="James E.K."/>
        </authorList>
    </citation>
    <scope>NUCLEOTIDE SEQUENCE [LARGE SCALE GENOMIC DNA]</scope>
    <source>
        <strain evidence="1 2">JPY 581</strain>
    </source>
</reference>
<gene>
    <name evidence="1" type="ORF">C0Z20_02725</name>
</gene>
<comment type="caution">
    <text evidence="1">The sequence shown here is derived from an EMBL/GenBank/DDBJ whole genome shotgun (WGS) entry which is preliminary data.</text>
</comment>
<proteinExistence type="predicted"/>
<name>A0A2N7XAJ4_9BURK</name>
<dbReference type="RefSeq" id="WP_018439228.1">
    <property type="nucleotide sequence ID" value="NZ_KB890165.1"/>
</dbReference>
<organism evidence="1 2">
    <name type="scientific">Trinickia symbiotica</name>
    <dbReference type="NCBI Taxonomy" id="863227"/>
    <lineage>
        <taxon>Bacteria</taxon>
        <taxon>Pseudomonadati</taxon>
        <taxon>Pseudomonadota</taxon>
        <taxon>Betaproteobacteria</taxon>
        <taxon>Burkholderiales</taxon>
        <taxon>Burkholderiaceae</taxon>
        <taxon>Trinickia</taxon>
    </lineage>
</organism>
<evidence type="ECO:0000313" key="2">
    <source>
        <dbReference type="Proteomes" id="UP000235777"/>
    </source>
</evidence>
<accession>A0A2N7XAJ4</accession>
<dbReference type="EMBL" id="PNYC01000001">
    <property type="protein sequence ID" value="PMS38773.1"/>
    <property type="molecule type" value="Genomic_DNA"/>
</dbReference>
<protein>
    <submittedName>
        <fullName evidence="1">Uncharacterized protein</fullName>
    </submittedName>
</protein>
<dbReference type="OrthoDB" id="8636230at2"/>